<dbReference type="InterPro" id="IPR013083">
    <property type="entry name" value="Znf_RING/FYVE/PHD"/>
</dbReference>
<evidence type="ECO:0000256" key="5">
    <source>
        <dbReference type="ARBA" id="ARBA00022833"/>
    </source>
</evidence>
<evidence type="ECO:0000256" key="3">
    <source>
        <dbReference type="ARBA" id="ARBA00022771"/>
    </source>
</evidence>
<evidence type="ECO:0000313" key="9">
    <source>
        <dbReference type="Proteomes" id="UP000235371"/>
    </source>
</evidence>
<dbReference type="SUPFAM" id="SSF57850">
    <property type="entry name" value="RING/U-box"/>
    <property type="match status" value="1"/>
</dbReference>
<dbReference type="InParanoid" id="A0A2J6SGR2"/>
<dbReference type="SMART" id="SM00184">
    <property type="entry name" value="RING"/>
    <property type="match status" value="1"/>
</dbReference>
<evidence type="ECO:0000256" key="4">
    <source>
        <dbReference type="ARBA" id="ARBA00022786"/>
    </source>
</evidence>
<name>A0A2J6SGR2_9HELO</name>
<gene>
    <name evidence="8" type="ORF">K444DRAFT_712090</name>
</gene>
<protein>
    <recommendedName>
        <fullName evidence="7">RING-type domain-containing protein</fullName>
    </recommendedName>
</protein>
<accession>A0A2J6SGR2</accession>
<dbReference type="InterPro" id="IPR001841">
    <property type="entry name" value="Znf_RING"/>
</dbReference>
<organism evidence="8 9">
    <name type="scientific">Hyaloscypha bicolor E</name>
    <dbReference type="NCBI Taxonomy" id="1095630"/>
    <lineage>
        <taxon>Eukaryota</taxon>
        <taxon>Fungi</taxon>
        <taxon>Dikarya</taxon>
        <taxon>Ascomycota</taxon>
        <taxon>Pezizomycotina</taxon>
        <taxon>Leotiomycetes</taxon>
        <taxon>Helotiales</taxon>
        <taxon>Hyaloscyphaceae</taxon>
        <taxon>Hyaloscypha</taxon>
        <taxon>Hyaloscypha bicolor</taxon>
    </lineage>
</organism>
<dbReference type="UniPathway" id="UPA00143"/>
<dbReference type="EMBL" id="KZ613919">
    <property type="protein sequence ID" value="PMD49961.1"/>
    <property type="molecule type" value="Genomic_DNA"/>
</dbReference>
<dbReference type="PANTHER" id="PTHR45969:SF69">
    <property type="entry name" value="FINGER DOMAIN PROTEIN, PUTATIVE (AFU_ORTHOLOGUE AFUA_3G12190)-RELATED"/>
    <property type="match status" value="1"/>
</dbReference>
<dbReference type="PROSITE" id="PS50089">
    <property type="entry name" value="ZF_RING_2"/>
    <property type="match status" value="1"/>
</dbReference>
<dbReference type="Proteomes" id="UP000235371">
    <property type="component" value="Unassembled WGS sequence"/>
</dbReference>
<evidence type="ECO:0000259" key="7">
    <source>
        <dbReference type="PROSITE" id="PS50089"/>
    </source>
</evidence>
<dbReference type="GO" id="GO:0061630">
    <property type="term" value="F:ubiquitin protein ligase activity"/>
    <property type="evidence" value="ECO:0007669"/>
    <property type="project" value="TreeGrafter"/>
</dbReference>
<dbReference type="Gene3D" id="3.30.40.10">
    <property type="entry name" value="Zinc/RING finger domain, C3HC4 (zinc finger)"/>
    <property type="match status" value="1"/>
</dbReference>
<proteinExistence type="predicted"/>
<dbReference type="GO" id="GO:0008270">
    <property type="term" value="F:zinc ion binding"/>
    <property type="evidence" value="ECO:0007669"/>
    <property type="project" value="UniProtKB-KW"/>
</dbReference>
<evidence type="ECO:0000256" key="6">
    <source>
        <dbReference type="PROSITE-ProRule" id="PRU00175"/>
    </source>
</evidence>
<evidence type="ECO:0000256" key="1">
    <source>
        <dbReference type="ARBA" id="ARBA00004906"/>
    </source>
</evidence>
<evidence type="ECO:0000256" key="2">
    <source>
        <dbReference type="ARBA" id="ARBA00022723"/>
    </source>
</evidence>
<dbReference type="GO" id="GO:0051603">
    <property type="term" value="P:proteolysis involved in protein catabolic process"/>
    <property type="evidence" value="ECO:0007669"/>
    <property type="project" value="UniProtKB-ARBA"/>
</dbReference>
<dbReference type="Pfam" id="PF12678">
    <property type="entry name" value="zf-rbx1"/>
    <property type="match status" value="1"/>
</dbReference>
<keyword evidence="2" id="KW-0479">Metal-binding</keyword>
<comment type="pathway">
    <text evidence="1">Protein modification; protein ubiquitination.</text>
</comment>
<keyword evidence="5" id="KW-0862">Zinc</keyword>
<feature type="domain" description="RING-type" evidence="7">
    <location>
        <begin position="231"/>
        <end position="284"/>
    </location>
</feature>
<dbReference type="OrthoDB" id="3486257at2759"/>
<dbReference type="AlphaFoldDB" id="A0A2J6SGR2"/>
<keyword evidence="3 6" id="KW-0863">Zinc-finger</keyword>
<dbReference type="STRING" id="1095630.A0A2J6SGR2"/>
<evidence type="ECO:0000313" key="8">
    <source>
        <dbReference type="EMBL" id="PMD49961.1"/>
    </source>
</evidence>
<dbReference type="GO" id="GO:0016567">
    <property type="term" value="P:protein ubiquitination"/>
    <property type="evidence" value="ECO:0007669"/>
    <property type="project" value="UniProtKB-UniPathway"/>
</dbReference>
<dbReference type="GeneID" id="36596349"/>
<keyword evidence="9" id="KW-1185">Reference proteome</keyword>
<dbReference type="InterPro" id="IPR024766">
    <property type="entry name" value="Znf_RING_H2"/>
</dbReference>
<dbReference type="RefSeq" id="XP_024726865.1">
    <property type="nucleotide sequence ID" value="XM_024888273.1"/>
</dbReference>
<sequence length="353" mass="40866">MTSNTRLIFDPHGAKCHKLLTFYRLCGHVETSYLHTSMCALAIRSGLQPGLAGLTFCWCPFPLSTHLTYCVGKCNVCQETEEPGVNRANEPHRNVLRGSQASVSWTRRSYTAEKIRMLAKKWRGLVKEQERMVDTRTERLKGVKEVERTRRERELQWERAWEQHKRETDPDHQAPIIHGDALFENGTAVIRTFEQRRRVKILDLTDDFSRPRTEDDLLEIAPKVTPKDGDCSICMNKLFEPSLFSVDNAEDAVVRFQGGCRHAFHRQCIITLLITDKAQCPTCRALHKFVLKNGFDDPKFRWILENPRDTLPGQVAEHRLWQVSGYLPFAQELDGKDFKPFDVEDRWGDLEAR</sequence>
<dbReference type="PANTHER" id="PTHR45969">
    <property type="entry name" value="RING ZINC FINGER PROTEIN-RELATED"/>
    <property type="match status" value="1"/>
</dbReference>
<keyword evidence="4" id="KW-0833">Ubl conjugation pathway</keyword>
<reference evidence="8 9" key="1">
    <citation type="submission" date="2016-04" db="EMBL/GenBank/DDBJ databases">
        <title>A degradative enzymes factory behind the ericoid mycorrhizal symbiosis.</title>
        <authorList>
            <consortium name="DOE Joint Genome Institute"/>
            <person name="Martino E."/>
            <person name="Morin E."/>
            <person name="Grelet G."/>
            <person name="Kuo A."/>
            <person name="Kohler A."/>
            <person name="Daghino S."/>
            <person name="Barry K."/>
            <person name="Choi C."/>
            <person name="Cichocki N."/>
            <person name="Clum A."/>
            <person name="Copeland A."/>
            <person name="Hainaut M."/>
            <person name="Haridas S."/>
            <person name="Labutti K."/>
            <person name="Lindquist E."/>
            <person name="Lipzen A."/>
            <person name="Khouja H.-R."/>
            <person name="Murat C."/>
            <person name="Ohm R."/>
            <person name="Olson A."/>
            <person name="Spatafora J."/>
            <person name="Veneault-Fourrey C."/>
            <person name="Henrissat B."/>
            <person name="Grigoriev I."/>
            <person name="Martin F."/>
            <person name="Perotto S."/>
        </authorList>
    </citation>
    <scope>NUCLEOTIDE SEQUENCE [LARGE SCALE GENOMIC DNA]</scope>
    <source>
        <strain evidence="8 9">E</strain>
    </source>
</reference>